<dbReference type="HAMAP" id="MF_00974">
    <property type="entry name" value="DNA_primase_DnaG"/>
    <property type="match status" value="1"/>
</dbReference>
<dbReference type="InterPro" id="IPR050219">
    <property type="entry name" value="DnaG_primase"/>
</dbReference>
<dbReference type="SUPFAM" id="SSF57783">
    <property type="entry name" value="Zinc beta-ribbon"/>
    <property type="match status" value="1"/>
</dbReference>
<dbReference type="Pfam" id="PF10410">
    <property type="entry name" value="DnaB_bind"/>
    <property type="match status" value="1"/>
</dbReference>
<keyword evidence="17" id="KW-1185">Reference proteome</keyword>
<dbReference type="AlphaFoldDB" id="A0A9X4H514"/>
<evidence type="ECO:0000256" key="13">
    <source>
        <dbReference type="PIRNR" id="PIRNR002811"/>
    </source>
</evidence>
<dbReference type="FunFam" id="3.90.580.10:FF:000001">
    <property type="entry name" value="DNA primase"/>
    <property type="match status" value="1"/>
</dbReference>
<dbReference type="InterPro" id="IPR016136">
    <property type="entry name" value="DNA_helicase_N/primase_C"/>
</dbReference>
<feature type="zinc finger region" description="CHC2-type" evidence="12 14">
    <location>
        <begin position="39"/>
        <end position="63"/>
    </location>
</feature>
<dbReference type="EC" id="2.7.7.101" evidence="12"/>
<evidence type="ECO:0000256" key="5">
    <source>
        <dbReference type="ARBA" id="ARBA00022705"/>
    </source>
</evidence>
<evidence type="ECO:0000313" key="16">
    <source>
        <dbReference type="EMBL" id="MDF9409258.1"/>
    </source>
</evidence>
<dbReference type="Pfam" id="PF13155">
    <property type="entry name" value="Toprim_2"/>
    <property type="match status" value="1"/>
</dbReference>
<dbReference type="PIRSF" id="PIRSF002811">
    <property type="entry name" value="DnaG"/>
    <property type="match status" value="1"/>
</dbReference>
<evidence type="ECO:0000256" key="4">
    <source>
        <dbReference type="ARBA" id="ARBA00022695"/>
    </source>
</evidence>
<dbReference type="InterPro" id="IPR034151">
    <property type="entry name" value="TOPRIM_DnaG_bac"/>
</dbReference>
<dbReference type="SUPFAM" id="SSF56731">
    <property type="entry name" value="DNA primase core"/>
    <property type="match status" value="1"/>
</dbReference>
<evidence type="ECO:0000256" key="7">
    <source>
        <dbReference type="ARBA" id="ARBA00022771"/>
    </source>
</evidence>
<dbReference type="SMART" id="SM00400">
    <property type="entry name" value="ZnF_CHCC"/>
    <property type="match status" value="1"/>
</dbReference>
<gene>
    <name evidence="12 16" type="primary">dnaG</name>
    <name evidence="16" type="ORF">L7E55_12990</name>
</gene>
<proteinExistence type="inferred from homology"/>
<dbReference type="GO" id="GO:0005737">
    <property type="term" value="C:cytoplasm"/>
    <property type="evidence" value="ECO:0007669"/>
    <property type="project" value="TreeGrafter"/>
</dbReference>
<evidence type="ECO:0000256" key="9">
    <source>
        <dbReference type="ARBA" id="ARBA00022842"/>
    </source>
</evidence>
<comment type="similarity">
    <text evidence="12 13">Belongs to the DnaG primase family.</text>
</comment>
<keyword evidence="4 12" id="KW-0548">Nucleotidyltransferase</keyword>
<dbReference type="Gene3D" id="3.90.580.10">
    <property type="entry name" value="Zinc finger, CHC2-type domain"/>
    <property type="match status" value="1"/>
</dbReference>
<evidence type="ECO:0000259" key="15">
    <source>
        <dbReference type="PROSITE" id="PS50880"/>
    </source>
</evidence>
<evidence type="ECO:0000256" key="12">
    <source>
        <dbReference type="HAMAP-Rule" id="MF_00974"/>
    </source>
</evidence>
<accession>A0A9X4H514</accession>
<comment type="caution">
    <text evidence="16">The sequence shown here is derived from an EMBL/GenBank/DDBJ whole genome shotgun (WGS) entry which is preliminary data.</text>
</comment>
<evidence type="ECO:0000256" key="1">
    <source>
        <dbReference type="ARBA" id="ARBA00022478"/>
    </source>
</evidence>
<dbReference type="Pfam" id="PF01807">
    <property type="entry name" value="Zn_ribbon_DnaG"/>
    <property type="match status" value="1"/>
</dbReference>
<name>A0A9X4H514_9FIRM</name>
<dbReference type="RefSeq" id="WP_277444713.1">
    <property type="nucleotide sequence ID" value="NZ_JAKOAV010000027.1"/>
</dbReference>
<dbReference type="Gene3D" id="3.40.1360.10">
    <property type="match status" value="1"/>
</dbReference>
<dbReference type="Gene3D" id="1.10.860.10">
    <property type="entry name" value="DNAb Helicase, Chain A"/>
    <property type="match status" value="1"/>
</dbReference>
<dbReference type="CDD" id="cd03364">
    <property type="entry name" value="TOPRIM_DnaG_primases"/>
    <property type="match status" value="1"/>
</dbReference>
<keyword evidence="6 12" id="KW-0479">Metal-binding</keyword>
<comment type="function">
    <text evidence="12 13">RNA polymerase that catalyzes the synthesis of short RNA molecules used as primers for DNA polymerase during DNA replication.</text>
</comment>
<comment type="subunit">
    <text evidence="12">Monomer. Interacts with DnaB.</text>
</comment>
<dbReference type="InterPro" id="IPR013264">
    <property type="entry name" value="DNAG_N"/>
</dbReference>
<dbReference type="GO" id="GO:0000428">
    <property type="term" value="C:DNA-directed RNA polymerase complex"/>
    <property type="evidence" value="ECO:0007669"/>
    <property type="project" value="UniProtKB-KW"/>
</dbReference>
<dbReference type="InterPro" id="IPR019475">
    <property type="entry name" value="DNA_primase_DnaB-bd"/>
</dbReference>
<dbReference type="InterPro" id="IPR006171">
    <property type="entry name" value="TOPRIM_dom"/>
</dbReference>
<sequence>MGLIPDDVIETVRLRSDIVEVVSRHVQLKKKGKYYTGFCPFHQERSPSFTVTPDKQIFHCFGCNAGGNVFKFLMLIENMTFIEAVKTLAQQAGISLPSDESPVEQEKRQKLAQLRHINSLANDYFRNVFKYHNTAARARLYLAERGLSQETLENFQVGFALPNWDSLLKFMNKQGYRPQAVAEAGLALKNENGRYYDRFRERVIFPIWDVTGRVIGFGGRVINDTTPKYLNSPETVLFSKGHLLYGLHLARRSIKEKGYVIIMEGYMDVVTAHRYGITNAVASLGTSLTREQGRLIINYSRNVVIAYDSDAAGVAATLRGLELLQEIGCQVRVVNIPDGKDPDDFLRRHGYQAWENLIEQALSLIEYRLRQAIGNKPVRTVSGKLEVMRQVFPSIAGIKSDIEREESLKIISRFLSSSPEAVTAEFKRFEANLGKKWTNPDNIVKTKHNIIINKENKLNSREKAEIGLLKLVLEDPSIVEIIFSELGEEPFRNTSHKNIFKQFLMILKEPYYQPAKIFNHLKDDEQTLLSQFLTHDIPGENRAQIMKDYLESIHRCNRQERRETLIKEIGDAERSGDHELYGHLWREYIILRGISEAERVGNHDRVDNLLQEYQQFLKTDTWKHPREGSEGAERRN</sequence>
<dbReference type="InterPro" id="IPR002694">
    <property type="entry name" value="Znf_CHC2"/>
</dbReference>
<keyword evidence="9" id="KW-0460">Magnesium</keyword>
<evidence type="ECO:0000256" key="11">
    <source>
        <dbReference type="ARBA" id="ARBA00023163"/>
    </source>
</evidence>
<dbReference type="GO" id="GO:0008270">
    <property type="term" value="F:zinc ion binding"/>
    <property type="evidence" value="ECO:0007669"/>
    <property type="project" value="UniProtKB-UniRule"/>
</dbReference>
<dbReference type="PROSITE" id="PS50880">
    <property type="entry name" value="TOPRIM"/>
    <property type="match status" value="1"/>
</dbReference>
<dbReference type="Gene3D" id="3.90.980.10">
    <property type="entry name" value="DNA primase, catalytic core, N-terminal domain"/>
    <property type="match status" value="1"/>
</dbReference>
<dbReference type="GO" id="GO:1990077">
    <property type="term" value="C:primosome complex"/>
    <property type="evidence" value="ECO:0007669"/>
    <property type="project" value="UniProtKB-KW"/>
</dbReference>
<dbReference type="NCBIfam" id="TIGR01391">
    <property type="entry name" value="dnaG"/>
    <property type="match status" value="1"/>
</dbReference>
<evidence type="ECO:0000256" key="8">
    <source>
        <dbReference type="ARBA" id="ARBA00022833"/>
    </source>
</evidence>
<dbReference type="InterPro" id="IPR037068">
    <property type="entry name" value="DNA_primase_core_N_sf"/>
</dbReference>
<evidence type="ECO:0000256" key="3">
    <source>
        <dbReference type="ARBA" id="ARBA00022679"/>
    </source>
</evidence>
<evidence type="ECO:0000256" key="6">
    <source>
        <dbReference type="ARBA" id="ARBA00022723"/>
    </source>
</evidence>
<dbReference type="PANTHER" id="PTHR30313">
    <property type="entry name" value="DNA PRIMASE"/>
    <property type="match status" value="1"/>
</dbReference>
<reference evidence="16" key="1">
    <citation type="submission" date="2022-02" db="EMBL/GenBank/DDBJ databases">
        <authorList>
            <person name="Leng L."/>
        </authorList>
    </citation>
    <scope>NUCLEOTIDE SEQUENCE</scope>
    <source>
        <strain evidence="16">JI</strain>
    </source>
</reference>
<dbReference type="Pfam" id="PF08275">
    <property type="entry name" value="DNAG_N"/>
    <property type="match status" value="1"/>
</dbReference>
<protein>
    <recommendedName>
        <fullName evidence="12 13">DNA primase</fullName>
        <ecNumber evidence="12">2.7.7.101</ecNumber>
    </recommendedName>
</protein>
<evidence type="ECO:0000256" key="14">
    <source>
        <dbReference type="PIRSR" id="PIRSR002811-1"/>
    </source>
</evidence>
<dbReference type="EMBL" id="JAKOAV010000027">
    <property type="protein sequence ID" value="MDF9409258.1"/>
    <property type="molecule type" value="Genomic_DNA"/>
</dbReference>
<keyword evidence="2 12" id="KW-0639">Primosome</keyword>
<dbReference type="FunFam" id="3.40.1360.10:FF:000002">
    <property type="entry name" value="DNA primase"/>
    <property type="match status" value="1"/>
</dbReference>
<dbReference type="InterPro" id="IPR006295">
    <property type="entry name" value="DNA_primase_DnaG"/>
</dbReference>
<dbReference type="FunFam" id="3.90.980.10:FF:000001">
    <property type="entry name" value="DNA primase"/>
    <property type="match status" value="1"/>
</dbReference>
<dbReference type="PANTHER" id="PTHR30313:SF2">
    <property type="entry name" value="DNA PRIMASE"/>
    <property type="match status" value="1"/>
</dbReference>
<keyword evidence="11 12" id="KW-0804">Transcription</keyword>
<feature type="domain" description="Toprim" evidence="15">
    <location>
        <begin position="258"/>
        <end position="339"/>
    </location>
</feature>
<keyword evidence="8 12" id="KW-0862">Zinc</keyword>
<evidence type="ECO:0000313" key="17">
    <source>
        <dbReference type="Proteomes" id="UP001154312"/>
    </source>
</evidence>
<keyword evidence="1 12" id="KW-0240">DNA-directed RNA polymerase</keyword>
<dbReference type="SMART" id="SM00493">
    <property type="entry name" value="TOPRIM"/>
    <property type="match status" value="1"/>
</dbReference>
<keyword evidence="3 12" id="KW-0808">Transferase</keyword>
<dbReference type="GO" id="GO:0003677">
    <property type="term" value="F:DNA binding"/>
    <property type="evidence" value="ECO:0007669"/>
    <property type="project" value="UniProtKB-KW"/>
</dbReference>
<comment type="cofactor">
    <cofactor evidence="12 13 14">
        <name>Zn(2+)</name>
        <dbReference type="ChEBI" id="CHEBI:29105"/>
    </cofactor>
    <text evidence="12 13 14">Binds 1 zinc ion per monomer.</text>
</comment>
<dbReference type="InterPro" id="IPR030846">
    <property type="entry name" value="DnaG_bac"/>
</dbReference>
<keyword evidence="5 12" id="KW-0235">DNA replication</keyword>
<dbReference type="GO" id="GO:0006269">
    <property type="term" value="P:DNA replication, synthesis of primer"/>
    <property type="evidence" value="ECO:0007669"/>
    <property type="project" value="UniProtKB-UniRule"/>
</dbReference>
<comment type="catalytic activity">
    <reaction evidence="12">
        <text>ssDNA + n NTP = ssDNA/pppN(pN)n-1 hybrid + (n-1) diphosphate.</text>
        <dbReference type="EC" id="2.7.7.101"/>
    </reaction>
</comment>
<dbReference type="GO" id="GO:0003899">
    <property type="term" value="F:DNA-directed RNA polymerase activity"/>
    <property type="evidence" value="ECO:0007669"/>
    <property type="project" value="UniProtKB-UniRule"/>
</dbReference>
<dbReference type="InterPro" id="IPR036977">
    <property type="entry name" value="DNA_primase_Znf_CHC2"/>
</dbReference>
<keyword evidence="10 12" id="KW-0238">DNA-binding</keyword>
<comment type="domain">
    <text evidence="12">Contains an N-terminal zinc-binding domain, a central core domain that contains the primase activity, and a C-terminal DnaB-binding domain.</text>
</comment>
<organism evidence="16 17">
    <name type="scientific">Pelotomaculum isophthalicicum JI</name>
    <dbReference type="NCBI Taxonomy" id="947010"/>
    <lineage>
        <taxon>Bacteria</taxon>
        <taxon>Bacillati</taxon>
        <taxon>Bacillota</taxon>
        <taxon>Clostridia</taxon>
        <taxon>Eubacteriales</taxon>
        <taxon>Desulfotomaculaceae</taxon>
        <taxon>Pelotomaculum</taxon>
    </lineage>
</organism>
<dbReference type="Proteomes" id="UP001154312">
    <property type="component" value="Unassembled WGS sequence"/>
</dbReference>
<keyword evidence="7 12" id="KW-0863">Zinc-finger</keyword>
<evidence type="ECO:0000256" key="10">
    <source>
        <dbReference type="ARBA" id="ARBA00023125"/>
    </source>
</evidence>
<evidence type="ECO:0000256" key="2">
    <source>
        <dbReference type="ARBA" id="ARBA00022515"/>
    </source>
</evidence>